<dbReference type="AlphaFoldDB" id="A0A3G8H3T3"/>
<accession>A0A3G8H3T3</accession>
<proteinExistence type="predicted"/>
<dbReference type="EMBL" id="CP033969">
    <property type="protein sequence ID" value="AZG14915.1"/>
    <property type="molecule type" value="Genomic_DNA"/>
</dbReference>
<sequence length="130" mass="14994">MPRLKALPRPPAPPGGLPSNPIEPAYDRYYVLDEAGAPRRCYDYTEHAMWMTCDGKAWQIKDLLPEYAVEVWTYFSGWASLRDDKPPMFRTTVNGGMSKSFESETWEEAEDKHRRVLEKIRRTLPAKDGS</sequence>
<evidence type="ECO:0000313" key="3">
    <source>
        <dbReference type="Proteomes" id="UP000270411"/>
    </source>
</evidence>
<protein>
    <submittedName>
        <fullName evidence="2">Uncharacterized protein</fullName>
    </submittedName>
</protein>
<dbReference type="RefSeq" id="WP_124684667.1">
    <property type="nucleotide sequence ID" value="NZ_CP033969.1"/>
</dbReference>
<name>A0A3G8H3T3_9BURK</name>
<gene>
    <name evidence="2" type="ORF">EHF44_16640</name>
</gene>
<feature type="region of interest" description="Disordered" evidence="1">
    <location>
        <begin position="1"/>
        <end position="20"/>
    </location>
</feature>
<organism evidence="2 3">
    <name type="scientific">Cupriavidus pauculus</name>
    <dbReference type="NCBI Taxonomy" id="82633"/>
    <lineage>
        <taxon>Bacteria</taxon>
        <taxon>Pseudomonadati</taxon>
        <taxon>Pseudomonadota</taxon>
        <taxon>Betaproteobacteria</taxon>
        <taxon>Burkholderiales</taxon>
        <taxon>Burkholderiaceae</taxon>
        <taxon>Cupriavidus</taxon>
    </lineage>
</organism>
<dbReference type="Proteomes" id="UP000270411">
    <property type="component" value="Chromosome 1"/>
</dbReference>
<dbReference type="KEGG" id="cpau:EHF44_16640"/>
<dbReference type="OrthoDB" id="8965708at2"/>
<reference evidence="3" key="1">
    <citation type="submission" date="2018-11" db="EMBL/GenBank/DDBJ databases">
        <title>FDA dAtabase for Regulatory Grade micrObial Sequences (FDA-ARGOS): Supporting development and validation of Infectious Disease Dx tests.</title>
        <authorList>
            <person name="Goldberg B."/>
            <person name="Campos J."/>
            <person name="Tallon L."/>
            <person name="Sadzewicz L."/>
            <person name="Zhao X."/>
            <person name="Vavikolanu K."/>
            <person name="Mehta A."/>
            <person name="Aluvathingal J."/>
            <person name="Nadendla S."/>
            <person name="Geyer C."/>
            <person name="Nandy P."/>
            <person name="Yan Y."/>
            <person name="Sichtig H."/>
        </authorList>
    </citation>
    <scope>NUCLEOTIDE SEQUENCE [LARGE SCALE GENOMIC DNA]</scope>
    <source>
        <strain evidence="3">FDAARGOS_614</strain>
    </source>
</reference>
<evidence type="ECO:0000256" key="1">
    <source>
        <dbReference type="SAM" id="MobiDB-lite"/>
    </source>
</evidence>
<evidence type="ECO:0000313" key="2">
    <source>
        <dbReference type="EMBL" id="AZG14915.1"/>
    </source>
</evidence>